<reference evidence="6 7" key="1">
    <citation type="journal article" date="2015" name="Genome Biol. Evol.">
        <title>Phylogenomic analyses indicate that early fungi evolved digesting cell walls of algal ancestors of land plants.</title>
        <authorList>
            <person name="Chang Y."/>
            <person name="Wang S."/>
            <person name="Sekimoto S."/>
            <person name="Aerts A.L."/>
            <person name="Choi C."/>
            <person name="Clum A."/>
            <person name="LaButti K.M."/>
            <person name="Lindquist E.A."/>
            <person name="Yee Ngan C."/>
            <person name="Ohm R.A."/>
            <person name="Salamov A.A."/>
            <person name="Grigoriev I.V."/>
            <person name="Spatafora J.W."/>
            <person name="Berbee M.L."/>
        </authorList>
    </citation>
    <scope>NUCLEOTIDE SEQUENCE [LARGE SCALE GENOMIC DNA]</scope>
    <source>
        <strain evidence="6 7">NRRL 28638</strain>
    </source>
</reference>
<dbReference type="Gene3D" id="3.40.50.300">
    <property type="entry name" value="P-loop containing nucleotide triphosphate hydrolases"/>
    <property type="match status" value="1"/>
</dbReference>
<dbReference type="SMART" id="SM00382">
    <property type="entry name" value="AAA"/>
    <property type="match status" value="1"/>
</dbReference>
<dbReference type="SUPFAM" id="SSF52540">
    <property type="entry name" value="P-loop containing nucleoside triphosphate hydrolases"/>
    <property type="match status" value="1"/>
</dbReference>
<dbReference type="InterPro" id="IPR041569">
    <property type="entry name" value="AAA_lid_3"/>
</dbReference>
<evidence type="ECO:0000259" key="5">
    <source>
        <dbReference type="SMART" id="SM00382"/>
    </source>
</evidence>
<evidence type="ECO:0000256" key="1">
    <source>
        <dbReference type="ARBA" id="ARBA00022741"/>
    </source>
</evidence>
<sequence length="279" mass="31050">MRNIESINWSDIGGLEDVKAGLKECITCVYARPEALKRLNIAPTKGILLYGPPGGGKTLLAKAVATEFSAKFIPLSIPNLIQHEIGESEKTLAKIFDKAKLFRPSVIFIDEIECAFGTRNSGGDSTNGLISQLALEFDNLKYSPGVIVLAATNYPSGIDRSLLRPGRFDKLYYIPPPDIEERKAILLTGFERKIISDNVDLQSVDLQSIAHETEHFSGADLRRLMDRATLYAYQRAKIIRPEGQSVKLQLKKEDFEEALKVVEPTINSLDIDRLKAFLE</sequence>
<keyword evidence="2 4" id="KW-0067">ATP-binding</keyword>
<protein>
    <submittedName>
        <fullName evidence="6">AAA-domain-containing protein</fullName>
    </submittedName>
</protein>
<keyword evidence="7" id="KW-1185">Reference proteome</keyword>
<dbReference type="Gene3D" id="1.10.8.60">
    <property type="match status" value="1"/>
</dbReference>
<dbReference type="PANTHER" id="PTHR23077:SF117">
    <property type="entry name" value="AAA+ ATPASE DOMAIN-CONTAINING PROTEIN"/>
    <property type="match status" value="1"/>
</dbReference>
<dbReference type="InterPro" id="IPR027417">
    <property type="entry name" value="P-loop_NTPase"/>
</dbReference>
<dbReference type="AlphaFoldDB" id="A0A137P530"/>
<evidence type="ECO:0000313" key="7">
    <source>
        <dbReference type="Proteomes" id="UP000070444"/>
    </source>
</evidence>
<dbReference type="InterPro" id="IPR003593">
    <property type="entry name" value="AAA+_ATPase"/>
</dbReference>
<dbReference type="OrthoDB" id="10254455at2759"/>
<dbReference type="Pfam" id="PF09336">
    <property type="entry name" value="Vps4_C"/>
    <property type="match status" value="1"/>
</dbReference>
<dbReference type="Proteomes" id="UP000070444">
    <property type="component" value="Unassembled WGS sequence"/>
</dbReference>
<keyword evidence="3" id="KW-0175">Coiled coil</keyword>
<proteinExistence type="inferred from homology"/>
<dbReference type="GO" id="GO:0016887">
    <property type="term" value="F:ATP hydrolysis activity"/>
    <property type="evidence" value="ECO:0007669"/>
    <property type="project" value="InterPro"/>
</dbReference>
<dbReference type="EMBL" id="KQ964512">
    <property type="protein sequence ID" value="KXN70122.1"/>
    <property type="molecule type" value="Genomic_DNA"/>
</dbReference>
<dbReference type="InterPro" id="IPR003960">
    <property type="entry name" value="ATPase_AAA_CS"/>
</dbReference>
<accession>A0A137P530</accession>
<dbReference type="PROSITE" id="PS00674">
    <property type="entry name" value="AAA"/>
    <property type="match status" value="1"/>
</dbReference>
<dbReference type="GO" id="GO:0005524">
    <property type="term" value="F:ATP binding"/>
    <property type="evidence" value="ECO:0007669"/>
    <property type="project" value="UniProtKB-KW"/>
</dbReference>
<dbReference type="OMA" id="NIESINW"/>
<dbReference type="InterPro" id="IPR003959">
    <property type="entry name" value="ATPase_AAA_core"/>
</dbReference>
<dbReference type="InterPro" id="IPR015415">
    <property type="entry name" value="Spast_Vps4_C"/>
</dbReference>
<keyword evidence="1 4" id="KW-0547">Nucleotide-binding</keyword>
<dbReference type="STRING" id="796925.A0A137P530"/>
<evidence type="ECO:0000256" key="2">
    <source>
        <dbReference type="ARBA" id="ARBA00022840"/>
    </source>
</evidence>
<name>A0A137P530_CONC2</name>
<evidence type="ECO:0000256" key="4">
    <source>
        <dbReference type="RuleBase" id="RU003651"/>
    </source>
</evidence>
<comment type="similarity">
    <text evidence="4">Belongs to the AAA ATPase family.</text>
</comment>
<organism evidence="6 7">
    <name type="scientific">Conidiobolus coronatus (strain ATCC 28846 / CBS 209.66 / NRRL 28638)</name>
    <name type="common">Delacroixia coronata</name>
    <dbReference type="NCBI Taxonomy" id="796925"/>
    <lineage>
        <taxon>Eukaryota</taxon>
        <taxon>Fungi</taxon>
        <taxon>Fungi incertae sedis</taxon>
        <taxon>Zoopagomycota</taxon>
        <taxon>Entomophthoromycotina</taxon>
        <taxon>Entomophthoromycetes</taxon>
        <taxon>Entomophthorales</taxon>
        <taxon>Ancylistaceae</taxon>
        <taxon>Conidiobolus</taxon>
    </lineage>
</organism>
<evidence type="ECO:0000313" key="6">
    <source>
        <dbReference type="EMBL" id="KXN70122.1"/>
    </source>
</evidence>
<dbReference type="Pfam" id="PF00004">
    <property type="entry name" value="AAA"/>
    <property type="match status" value="1"/>
</dbReference>
<gene>
    <name evidence="6" type="ORF">CONCODRAFT_39774</name>
</gene>
<dbReference type="InterPro" id="IPR050168">
    <property type="entry name" value="AAA_ATPase_domain"/>
</dbReference>
<evidence type="ECO:0000256" key="3">
    <source>
        <dbReference type="ARBA" id="ARBA00023054"/>
    </source>
</evidence>
<dbReference type="PANTHER" id="PTHR23077">
    <property type="entry name" value="AAA-FAMILY ATPASE"/>
    <property type="match status" value="1"/>
</dbReference>
<feature type="domain" description="AAA+ ATPase" evidence="5">
    <location>
        <begin position="43"/>
        <end position="178"/>
    </location>
</feature>
<dbReference type="Pfam" id="PF17862">
    <property type="entry name" value="AAA_lid_3"/>
    <property type="match status" value="1"/>
</dbReference>
<dbReference type="FunFam" id="3.40.50.300:FF:001025">
    <property type="entry name" value="ATPase family, AAA domain-containing 2B"/>
    <property type="match status" value="1"/>
</dbReference>